<evidence type="ECO:0000313" key="4">
    <source>
        <dbReference type="Proteomes" id="UP000317650"/>
    </source>
</evidence>
<dbReference type="EMBL" id="PYDT01000001">
    <property type="protein sequence ID" value="THU73587.1"/>
    <property type="molecule type" value="Genomic_DNA"/>
</dbReference>
<dbReference type="InterPro" id="IPR039298">
    <property type="entry name" value="ACOT13"/>
</dbReference>
<dbReference type="InterPro" id="IPR029069">
    <property type="entry name" value="HotDog_dom_sf"/>
</dbReference>
<feature type="domain" description="Thioesterase" evidence="2">
    <location>
        <begin position="72"/>
        <end position="147"/>
    </location>
</feature>
<comment type="similarity">
    <text evidence="1">Belongs to the thioesterase PaaI family.</text>
</comment>
<dbReference type="PANTHER" id="PTHR21660:SF12">
    <property type="entry name" value="OS07G0462700 PROTEIN"/>
    <property type="match status" value="1"/>
</dbReference>
<gene>
    <name evidence="3" type="ORF">C4D60_Mb04t24430</name>
</gene>
<accession>A0A4S8KEG7</accession>
<dbReference type="STRING" id="52838.A0A4S8KEG7"/>
<evidence type="ECO:0000256" key="1">
    <source>
        <dbReference type="ARBA" id="ARBA00008324"/>
    </source>
</evidence>
<dbReference type="CDD" id="cd03443">
    <property type="entry name" value="PaaI_thioesterase"/>
    <property type="match status" value="1"/>
</dbReference>
<proteinExistence type="inferred from homology"/>
<organism evidence="3 4">
    <name type="scientific">Musa balbisiana</name>
    <name type="common">Banana</name>
    <dbReference type="NCBI Taxonomy" id="52838"/>
    <lineage>
        <taxon>Eukaryota</taxon>
        <taxon>Viridiplantae</taxon>
        <taxon>Streptophyta</taxon>
        <taxon>Embryophyta</taxon>
        <taxon>Tracheophyta</taxon>
        <taxon>Spermatophyta</taxon>
        <taxon>Magnoliopsida</taxon>
        <taxon>Liliopsida</taxon>
        <taxon>Zingiberales</taxon>
        <taxon>Musaceae</taxon>
        <taxon>Musa</taxon>
    </lineage>
</organism>
<dbReference type="SUPFAM" id="SSF54637">
    <property type="entry name" value="Thioesterase/thiol ester dehydrase-isomerase"/>
    <property type="match status" value="1"/>
</dbReference>
<comment type="caution">
    <text evidence="3">The sequence shown here is derived from an EMBL/GenBank/DDBJ whole genome shotgun (WGS) entry which is preliminary data.</text>
</comment>
<dbReference type="GO" id="GO:0047617">
    <property type="term" value="F:fatty acyl-CoA hydrolase activity"/>
    <property type="evidence" value="ECO:0007669"/>
    <property type="project" value="InterPro"/>
</dbReference>
<dbReference type="InterPro" id="IPR006683">
    <property type="entry name" value="Thioestr_dom"/>
</dbReference>
<dbReference type="Proteomes" id="UP000317650">
    <property type="component" value="Chromosome 4"/>
</dbReference>
<dbReference type="Gene3D" id="3.10.129.10">
    <property type="entry name" value="Hotdog Thioesterase"/>
    <property type="match status" value="1"/>
</dbReference>
<name>A0A4S8KEG7_MUSBA</name>
<reference evidence="3 4" key="1">
    <citation type="journal article" date="2019" name="Nat. Plants">
        <title>Genome sequencing of Musa balbisiana reveals subgenome evolution and function divergence in polyploid bananas.</title>
        <authorList>
            <person name="Yao X."/>
        </authorList>
    </citation>
    <scope>NUCLEOTIDE SEQUENCE [LARGE SCALE GENOMIC DNA]</scope>
    <source>
        <strain evidence="4">cv. DH-PKW</strain>
        <tissue evidence="3">Leaves</tissue>
    </source>
</reference>
<evidence type="ECO:0000259" key="2">
    <source>
        <dbReference type="Pfam" id="PF03061"/>
    </source>
</evidence>
<dbReference type="Pfam" id="PF03061">
    <property type="entry name" value="4HBT"/>
    <property type="match status" value="1"/>
</dbReference>
<evidence type="ECO:0000313" key="3">
    <source>
        <dbReference type="EMBL" id="THU73587.1"/>
    </source>
</evidence>
<keyword evidence="4" id="KW-1185">Reference proteome</keyword>
<sequence length="250" mass="27607">MTAPPEQRPKPDPLAATKGFFRHLGLFEMLPESADKKDFFSDLIRSILKVDRVEPGRVTCTLTVRSAVTNPYNTLHGGAVAAVAEMLSLACAKTVAGDKDFFLGESSTAYLSAARLNEDVEVDASILRQGRNVVVTSVDFRTKKTGKLLFTSRSTFYIMPLVRVLASTIHGFLEAAQISKGRVTSRRRQSNASIQMSVTVTAREHSSPIPGLRPRGMMTWHLPRSSPSRAPFNFRDFWAPFLENISEACT</sequence>
<dbReference type="PANTHER" id="PTHR21660">
    <property type="entry name" value="THIOESTERASE SUPERFAMILY MEMBER-RELATED"/>
    <property type="match status" value="1"/>
</dbReference>
<dbReference type="AlphaFoldDB" id="A0A4S8KEG7"/>
<protein>
    <recommendedName>
        <fullName evidence="2">Thioesterase domain-containing protein</fullName>
    </recommendedName>
</protein>